<protein>
    <submittedName>
        <fullName evidence="4">Acyltransferase</fullName>
    </submittedName>
</protein>
<feature type="transmembrane region" description="Helical" evidence="2">
    <location>
        <begin position="71"/>
        <end position="90"/>
    </location>
</feature>
<name>A0A0L7B5K7_BIFBR</name>
<organism evidence="4 5">
    <name type="scientific">Bifidobacterium breve MCC 1128</name>
    <dbReference type="NCBI Taxonomy" id="1365965"/>
    <lineage>
        <taxon>Bacteria</taxon>
        <taxon>Bacillati</taxon>
        <taxon>Actinomycetota</taxon>
        <taxon>Actinomycetes</taxon>
        <taxon>Bifidobacteriales</taxon>
        <taxon>Bifidobacteriaceae</taxon>
        <taxon>Bifidobacterium</taxon>
    </lineage>
</organism>
<evidence type="ECO:0000313" key="5">
    <source>
        <dbReference type="Proteomes" id="UP000037193"/>
    </source>
</evidence>
<keyword evidence="4" id="KW-0808">Transferase</keyword>
<evidence type="ECO:0000313" key="4">
    <source>
        <dbReference type="EMBL" id="KOA42742.1"/>
    </source>
</evidence>
<feature type="transmembrane region" description="Helical" evidence="2">
    <location>
        <begin position="290"/>
        <end position="311"/>
    </location>
</feature>
<dbReference type="GO" id="GO:0016020">
    <property type="term" value="C:membrane"/>
    <property type="evidence" value="ECO:0007669"/>
    <property type="project" value="TreeGrafter"/>
</dbReference>
<keyword evidence="2" id="KW-1133">Transmembrane helix</keyword>
<feature type="transmembrane region" description="Helical" evidence="2">
    <location>
        <begin position="134"/>
        <end position="155"/>
    </location>
</feature>
<dbReference type="Proteomes" id="UP000037193">
    <property type="component" value="Unassembled WGS sequence"/>
</dbReference>
<dbReference type="GO" id="GO:0009103">
    <property type="term" value="P:lipopolysaccharide biosynthetic process"/>
    <property type="evidence" value="ECO:0007669"/>
    <property type="project" value="TreeGrafter"/>
</dbReference>
<comment type="caution">
    <text evidence="4">The sequence shown here is derived from an EMBL/GenBank/DDBJ whole genome shotgun (WGS) entry which is preliminary data.</text>
</comment>
<feature type="region of interest" description="Disordered" evidence="1">
    <location>
        <begin position="449"/>
        <end position="486"/>
    </location>
</feature>
<dbReference type="InterPro" id="IPR002656">
    <property type="entry name" value="Acyl_transf_3_dom"/>
</dbReference>
<accession>A0A0L7B5K7</accession>
<dbReference type="SUPFAM" id="SSF52266">
    <property type="entry name" value="SGNH hydrolase"/>
    <property type="match status" value="1"/>
</dbReference>
<feature type="transmembrane region" description="Helical" evidence="2">
    <location>
        <begin position="6"/>
        <end position="24"/>
    </location>
</feature>
<keyword evidence="4" id="KW-0012">Acyltransferase</keyword>
<feature type="transmembrane region" description="Helical" evidence="2">
    <location>
        <begin position="97"/>
        <end position="114"/>
    </location>
</feature>
<dbReference type="CDD" id="cd01840">
    <property type="entry name" value="SGNH_hydrolase_yrhL_like"/>
    <property type="match status" value="1"/>
</dbReference>
<dbReference type="PANTHER" id="PTHR23028:SF53">
    <property type="entry name" value="ACYL_TRANSF_3 DOMAIN-CONTAINING PROTEIN"/>
    <property type="match status" value="1"/>
</dbReference>
<proteinExistence type="predicted"/>
<dbReference type="InterPro" id="IPR050879">
    <property type="entry name" value="Acyltransferase_3"/>
</dbReference>
<feature type="transmembrane region" description="Helical" evidence="2">
    <location>
        <begin position="31"/>
        <end position="51"/>
    </location>
</feature>
<evidence type="ECO:0000259" key="3">
    <source>
        <dbReference type="Pfam" id="PF01757"/>
    </source>
</evidence>
<feature type="compositionally biased region" description="Low complexity" evidence="1">
    <location>
        <begin position="449"/>
        <end position="463"/>
    </location>
</feature>
<dbReference type="EMBL" id="AVQD01000003">
    <property type="protein sequence ID" value="KOA42742.1"/>
    <property type="molecule type" value="Genomic_DNA"/>
</dbReference>
<dbReference type="PATRIC" id="fig|1365965.3.peg.211"/>
<dbReference type="Pfam" id="PF01757">
    <property type="entry name" value="Acyl_transf_3"/>
    <property type="match status" value="1"/>
</dbReference>
<feature type="transmembrane region" description="Helical" evidence="2">
    <location>
        <begin position="359"/>
        <end position="382"/>
    </location>
</feature>
<feature type="transmembrane region" description="Helical" evidence="2">
    <location>
        <begin position="162"/>
        <end position="182"/>
    </location>
</feature>
<keyword evidence="2" id="KW-0812">Transmembrane</keyword>
<dbReference type="GO" id="GO:0016747">
    <property type="term" value="F:acyltransferase activity, transferring groups other than amino-acyl groups"/>
    <property type="evidence" value="ECO:0007669"/>
    <property type="project" value="InterPro"/>
</dbReference>
<gene>
    <name evidence="4" type="ORF">BBM1128_01055</name>
</gene>
<dbReference type="RefSeq" id="WP_052789050.1">
    <property type="nucleotide sequence ID" value="NZ_AVQD01000003.1"/>
</dbReference>
<reference evidence="4 5" key="1">
    <citation type="journal article" date="2015" name="Int J Genomics">
        <title>Comparative Genomics Revealed Genetic Diversity and Species/Strain-Level Differences in Carbohydrate Metabolism of Three Probiotic Bifidobacterial Species.</title>
        <authorList>
            <person name="Odamaki T."/>
            <person name="Horigome A."/>
            <person name="Sugahara H."/>
            <person name="Hashikura N."/>
            <person name="Minami J."/>
            <person name="Xiao J.Z."/>
            <person name="Abe F."/>
        </authorList>
    </citation>
    <scope>NUCLEOTIDE SEQUENCE [LARGE SCALE GENOMIC DNA]</scope>
    <source>
        <strain evidence="4 5">MCC 1128</strain>
    </source>
</reference>
<evidence type="ECO:0000256" key="2">
    <source>
        <dbReference type="SAM" id="Phobius"/>
    </source>
</evidence>
<dbReference type="AlphaFoldDB" id="A0A0L7B5K7"/>
<dbReference type="PANTHER" id="PTHR23028">
    <property type="entry name" value="ACETYLTRANSFERASE"/>
    <property type="match status" value="1"/>
</dbReference>
<evidence type="ECO:0000256" key="1">
    <source>
        <dbReference type="SAM" id="MobiDB-lite"/>
    </source>
</evidence>
<feature type="transmembrane region" description="Helical" evidence="2">
    <location>
        <begin position="331"/>
        <end position="347"/>
    </location>
</feature>
<sequence>MKRFVGLDGIKGLALIAIVLYHCVQQKMPGGFYGVDVFFTVSGFLIAISLFRSLSTTGSLNLRRYIPRRLVRLYPALLLLIPVIVSVCWLTERDLLVAIRNQVITVLFGCYNWYAIADGQSYFEQMNPQILRHLWFIGVLTQFYIIVPFIAWAMWRIRDTRFASLIPLGLAALSGASMWLMYKPGADPTRVYFGTDTHSVGLMLGVALAWWLTRHNQATPQAPRVAGAAADSGSVHVNIPAIPNNIPNNIAEVAAKTTRQRLWETIAPAMSLTALVALIIMTVNEQQDDFAFRGGIIIASVLSVALIAGTISDDSWMQDLMKFKPLAALGRYSYGIYLWHWPVWIIVRSTLPRMIQGPSYSIILAITAILTALAVAFSWLMVEKTAAAQSALEVLVPYRNPVAKQIVCAVVVDIVWAVALVGCAQGLVHAPEKTSVQIQLEQQAQTLQQQKQSQQASQAQQTASDLMRSPTPPPAKPRHDMPTGDQITAIGDSVMLASSQGLSAVFPGIQIDAAVSRSIMVASGMVNNDLNAGTLRSWVILGLATNSAISTGQLDQLHNQIGPDRVLVLVNGHGDRSWIPVANQALSDYANTHQDNVVLADWDSAAQANTQLLASDGIHPSAGTDLYAQTVKKAIEQWVQAGH</sequence>
<feature type="domain" description="Acyltransferase 3" evidence="3">
    <location>
        <begin position="5"/>
        <end position="380"/>
    </location>
</feature>
<keyword evidence="2" id="KW-0472">Membrane</keyword>